<evidence type="ECO:0000313" key="8">
    <source>
        <dbReference type="Proteomes" id="UP000651452"/>
    </source>
</evidence>
<evidence type="ECO:0000256" key="5">
    <source>
        <dbReference type="SAM" id="MobiDB-lite"/>
    </source>
</evidence>
<reference evidence="7" key="1">
    <citation type="submission" date="2018-12" db="EMBL/GenBank/DDBJ databases">
        <authorList>
            <person name="Syme R.A."/>
            <person name="Farfan-Caceres L."/>
            <person name="Lichtenzveig J."/>
        </authorList>
    </citation>
    <scope>NUCLEOTIDE SEQUENCE</scope>
    <source>
        <strain evidence="7">Al4</strain>
    </source>
</reference>
<keyword evidence="3 4" id="KW-0408">Iron</keyword>
<protein>
    <recommendedName>
        <fullName evidence="6">Cytochrome b5 heme-binding domain-containing protein</fullName>
    </recommendedName>
</protein>
<keyword evidence="8" id="KW-1185">Reference proteome</keyword>
<feature type="compositionally biased region" description="Pro residues" evidence="5">
    <location>
        <begin position="158"/>
        <end position="172"/>
    </location>
</feature>
<feature type="compositionally biased region" description="Pro residues" evidence="5">
    <location>
        <begin position="228"/>
        <end position="242"/>
    </location>
</feature>
<evidence type="ECO:0000256" key="1">
    <source>
        <dbReference type="ARBA" id="ARBA00022617"/>
    </source>
</evidence>
<accession>A0A8H7MKH3</accession>
<keyword evidence="1 4" id="KW-0349">Heme</keyword>
<sequence length="395" mass="41874">MVASVIPLVGRAATCIQGPPTLLALVHAREMLVAVSLLAISLSILIYHHPPSTWPAYFAPAQDPQPPSVPKRSHEDEDGDTPAKRQREESQGQTDDDIALGQRSPATTPKAATSSADAPAIPSFTLEEHHSSSDSEDEDNLPPPSFPALNSAQRASKPAPPTFSMQPPPNPSIQPRIVNGMGPPSRPTSSPSLMAPPPQVAASNLGPLPTQPTPSQGLRAPAAGLVPPRGPVPNRGPIPNRGPPTSNGSLALPPSGNPSLIKTPNARNKVQLTPGHSPLDWANLQRSSSNLSGVSSLVRVTPSMLKFQNGRKGKDGKIKDAWSAYQGKVYNISPYLPYHPGGEGELRRAAGKDGTKLFMEVHPWVNWENMLGECMVGILVSEEQAPSKSTLDDMD</sequence>
<feature type="compositionally biased region" description="Low complexity" evidence="5">
    <location>
        <begin position="104"/>
        <end position="123"/>
    </location>
</feature>
<dbReference type="Gene3D" id="3.10.120.10">
    <property type="entry name" value="Cytochrome b5-like heme/steroid binding domain"/>
    <property type="match status" value="1"/>
</dbReference>
<dbReference type="OrthoDB" id="432299at2759"/>
<name>A0A8H7MKH3_9PLEO</name>
<dbReference type="Proteomes" id="UP000651452">
    <property type="component" value="Unassembled WGS sequence"/>
</dbReference>
<dbReference type="FunFam" id="3.10.120.10:FF:000001">
    <property type="entry name" value="Cytochrome b5 reductase 4"/>
    <property type="match status" value="1"/>
</dbReference>
<dbReference type="GO" id="GO:0004128">
    <property type="term" value="F:cytochrome-b5 reductase activity, acting on NAD(P)H"/>
    <property type="evidence" value="ECO:0007669"/>
    <property type="project" value="TreeGrafter"/>
</dbReference>
<dbReference type="Pfam" id="PF00173">
    <property type="entry name" value="Cyt-b5"/>
    <property type="match status" value="1"/>
</dbReference>
<dbReference type="PROSITE" id="PS00191">
    <property type="entry name" value="CYTOCHROME_B5_1"/>
    <property type="match status" value="1"/>
</dbReference>
<dbReference type="EMBL" id="RZGK01000005">
    <property type="protein sequence ID" value="KAF9698678.1"/>
    <property type="molecule type" value="Genomic_DNA"/>
</dbReference>
<dbReference type="GO" id="GO:0046872">
    <property type="term" value="F:metal ion binding"/>
    <property type="evidence" value="ECO:0007669"/>
    <property type="project" value="UniProtKB-UniRule"/>
</dbReference>
<evidence type="ECO:0000256" key="4">
    <source>
        <dbReference type="RuleBase" id="RU362121"/>
    </source>
</evidence>
<dbReference type="InterPro" id="IPR001199">
    <property type="entry name" value="Cyt_B5-like_heme/steroid-bd"/>
</dbReference>
<feature type="compositionally biased region" description="Basic and acidic residues" evidence="5">
    <location>
        <begin position="81"/>
        <end position="90"/>
    </location>
</feature>
<dbReference type="GO" id="GO:0005737">
    <property type="term" value="C:cytoplasm"/>
    <property type="evidence" value="ECO:0007669"/>
    <property type="project" value="TreeGrafter"/>
</dbReference>
<dbReference type="GO" id="GO:0020037">
    <property type="term" value="F:heme binding"/>
    <property type="evidence" value="ECO:0007669"/>
    <property type="project" value="UniProtKB-UniRule"/>
</dbReference>
<proteinExistence type="inferred from homology"/>
<feature type="region of interest" description="Disordered" evidence="5">
    <location>
        <begin position="57"/>
        <end position="260"/>
    </location>
</feature>
<dbReference type="InterPro" id="IPR018506">
    <property type="entry name" value="Cyt_B5_heme-BS"/>
</dbReference>
<comment type="similarity">
    <text evidence="4">Belongs to the cytochrome b5 family.</text>
</comment>
<evidence type="ECO:0000313" key="7">
    <source>
        <dbReference type="EMBL" id="KAF9698678.1"/>
    </source>
</evidence>
<dbReference type="InterPro" id="IPR051872">
    <property type="entry name" value="Cytochrome_b5/Flavoprotein_Rdt"/>
</dbReference>
<gene>
    <name evidence="7" type="ORF">EKO04_002773</name>
</gene>
<dbReference type="PANTHER" id="PTHR46237">
    <property type="entry name" value="CYTOCHROME B5 REDUCTASE 4 FAMILY MEMBER"/>
    <property type="match status" value="1"/>
</dbReference>
<organism evidence="7 8">
    <name type="scientific">Ascochyta lentis</name>
    <dbReference type="NCBI Taxonomy" id="205686"/>
    <lineage>
        <taxon>Eukaryota</taxon>
        <taxon>Fungi</taxon>
        <taxon>Dikarya</taxon>
        <taxon>Ascomycota</taxon>
        <taxon>Pezizomycotina</taxon>
        <taxon>Dothideomycetes</taxon>
        <taxon>Pleosporomycetidae</taxon>
        <taxon>Pleosporales</taxon>
        <taxon>Pleosporineae</taxon>
        <taxon>Didymellaceae</taxon>
        <taxon>Ascochyta</taxon>
    </lineage>
</organism>
<feature type="domain" description="Cytochrome b5 heme-binding" evidence="6">
    <location>
        <begin position="297"/>
        <end position="380"/>
    </location>
</feature>
<dbReference type="InterPro" id="IPR036400">
    <property type="entry name" value="Cyt_B5-like_heme/steroid_sf"/>
</dbReference>
<dbReference type="PROSITE" id="PS50255">
    <property type="entry name" value="CYTOCHROME_B5_2"/>
    <property type="match status" value="1"/>
</dbReference>
<dbReference type="PANTHER" id="PTHR46237:SF1">
    <property type="entry name" value="CYTOCHROME B5 REDUCTASE 4"/>
    <property type="match status" value="1"/>
</dbReference>
<comment type="caution">
    <text evidence="7">The sequence shown here is derived from an EMBL/GenBank/DDBJ whole genome shotgun (WGS) entry which is preliminary data.</text>
</comment>
<dbReference type="AlphaFoldDB" id="A0A8H7MKH3"/>
<evidence type="ECO:0000256" key="3">
    <source>
        <dbReference type="ARBA" id="ARBA00023004"/>
    </source>
</evidence>
<dbReference type="SMART" id="SM01117">
    <property type="entry name" value="Cyt-b5"/>
    <property type="match status" value="1"/>
</dbReference>
<dbReference type="SUPFAM" id="SSF55856">
    <property type="entry name" value="Cytochrome b5-like heme/steroid binding domain"/>
    <property type="match status" value="1"/>
</dbReference>
<evidence type="ECO:0000256" key="2">
    <source>
        <dbReference type="ARBA" id="ARBA00022723"/>
    </source>
</evidence>
<evidence type="ECO:0000259" key="6">
    <source>
        <dbReference type="PROSITE" id="PS50255"/>
    </source>
</evidence>
<reference evidence="7" key="2">
    <citation type="submission" date="2020-09" db="EMBL/GenBank/DDBJ databases">
        <title>Reference genome assembly for Australian Ascochyta lentis isolate Al4.</title>
        <authorList>
            <person name="Lee R.C."/>
            <person name="Farfan-Caceres L.M."/>
            <person name="Debler J.W."/>
            <person name="Williams A.H."/>
            <person name="Henares B.M."/>
        </authorList>
    </citation>
    <scope>NUCLEOTIDE SEQUENCE</scope>
    <source>
        <strain evidence="7">Al4</strain>
    </source>
</reference>
<keyword evidence="2 4" id="KW-0479">Metal-binding</keyword>